<keyword evidence="2" id="KW-1185">Reference proteome</keyword>
<proteinExistence type="predicted"/>
<protein>
    <recommendedName>
        <fullName evidence="3">Helix-turn-helix domain-containing protein</fullName>
    </recommendedName>
</protein>
<accession>A0ABQ6FTC8</accession>
<comment type="caution">
    <text evidence="1">The sequence shown here is derived from an EMBL/GenBank/DDBJ whole genome shotgun (WGS) entry which is preliminary data.</text>
</comment>
<gene>
    <name evidence="1" type="ORF">KDH_43680</name>
</gene>
<organism evidence="1 2">
    <name type="scientific">Dictyobacter halimunensis</name>
    <dbReference type="NCBI Taxonomy" id="3026934"/>
    <lineage>
        <taxon>Bacteria</taxon>
        <taxon>Bacillati</taxon>
        <taxon>Chloroflexota</taxon>
        <taxon>Ktedonobacteria</taxon>
        <taxon>Ktedonobacterales</taxon>
        <taxon>Dictyobacteraceae</taxon>
        <taxon>Dictyobacter</taxon>
    </lineage>
</organism>
<sequence>MAQRISGDRTLINTLEASTIAGMSREYIQRLARKGRIEGLKTGHDWLVYEDSLTTFLATPRKTGPKGPRTQSK</sequence>
<reference evidence="1 2" key="1">
    <citation type="submission" date="2023-02" db="EMBL/GenBank/DDBJ databases">
        <title>Dictyobacter halimunensis sp. nov., a new member of the class Ktedonobacteria from forest soil in a geothermal area.</title>
        <authorList>
            <person name="Rachmania M.K."/>
            <person name="Ningsih F."/>
            <person name="Sakai Y."/>
            <person name="Yabe S."/>
            <person name="Yokota A."/>
            <person name="Sjamsuridzal W."/>
        </authorList>
    </citation>
    <scope>NUCLEOTIDE SEQUENCE [LARGE SCALE GENOMIC DNA]</scope>
    <source>
        <strain evidence="1 2">S3.2.2.5</strain>
    </source>
</reference>
<name>A0ABQ6FTC8_9CHLR</name>
<dbReference type="EMBL" id="BSRI01000002">
    <property type="protein sequence ID" value="GLV57532.1"/>
    <property type="molecule type" value="Genomic_DNA"/>
</dbReference>
<evidence type="ECO:0000313" key="2">
    <source>
        <dbReference type="Proteomes" id="UP001344906"/>
    </source>
</evidence>
<dbReference type="RefSeq" id="WP_338253497.1">
    <property type="nucleotide sequence ID" value="NZ_BSRI01000002.1"/>
</dbReference>
<evidence type="ECO:0000313" key="1">
    <source>
        <dbReference type="EMBL" id="GLV57532.1"/>
    </source>
</evidence>
<dbReference type="Proteomes" id="UP001344906">
    <property type="component" value="Unassembled WGS sequence"/>
</dbReference>
<evidence type="ECO:0008006" key="3">
    <source>
        <dbReference type="Google" id="ProtNLM"/>
    </source>
</evidence>